<dbReference type="AlphaFoldDB" id="A0A9X4H7J0"/>
<protein>
    <submittedName>
        <fullName evidence="1">Phage late control D family protein</fullName>
    </submittedName>
</protein>
<dbReference type="SUPFAM" id="SSF69279">
    <property type="entry name" value="Phage tail proteins"/>
    <property type="match status" value="1"/>
</dbReference>
<evidence type="ECO:0000313" key="2">
    <source>
        <dbReference type="Proteomes" id="UP001140230"/>
    </source>
</evidence>
<dbReference type="EMBL" id="JANWTP010000118">
    <property type="protein sequence ID" value="MDC8640390.1"/>
    <property type="molecule type" value="Genomic_DNA"/>
</dbReference>
<gene>
    <name evidence="1" type="ORF">NY667_21955</name>
</gene>
<proteinExistence type="predicted"/>
<dbReference type="PANTHER" id="PTHR35862">
    <property type="entry name" value="FELS-2 PROPHAGE PROTEIN"/>
    <property type="match status" value="1"/>
</dbReference>
<dbReference type="PANTHER" id="PTHR35862:SF3">
    <property type="entry name" value="FELS-2 PROPHAGE PROTEIN"/>
    <property type="match status" value="1"/>
</dbReference>
<comment type="caution">
    <text evidence="1">The sequence shown here is derived from an EMBL/GenBank/DDBJ whole genome shotgun (WGS) entry which is preliminary data.</text>
</comment>
<dbReference type="RefSeq" id="WP_104552213.1">
    <property type="nucleotide sequence ID" value="NZ_CP168173.1"/>
</dbReference>
<organism evidence="1 2">
    <name type="scientific">Xanthomonas hortorum pv. hederae</name>
    <dbReference type="NCBI Taxonomy" id="453603"/>
    <lineage>
        <taxon>Bacteria</taxon>
        <taxon>Pseudomonadati</taxon>
        <taxon>Pseudomonadota</taxon>
        <taxon>Gammaproteobacteria</taxon>
        <taxon>Lysobacterales</taxon>
        <taxon>Lysobacteraceae</taxon>
        <taxon>Xanthomonas</taxon>
    </lineage>
</organism>
<dbReference type="Proteomes" id="UP001140230">
    <property type="component" value="Unassembled WGS sequence"/>
</dbReference>
<sequence>MSYPIPQWRVVLDGTDLTERIAPRLLDLTLTECRGGEADQLDLRIHDHDGKMALPKRGVRLAVALGWKATGLVDKGTFLVDEVEYSGAPDIITVRARSADLTADMRTRHERSWHNTTLGAVLNTLAGEHGLTPRVAEALARTKLPHLDQANESDMNLLTRLGQRFDAVATVKAGALVFAPIGAGTTATGKPLPTVTLTRRDGDQHRYSVADRDAYTGVRAYWVDKGKARRQSVLVGKDDNAKRLRESYANEATARQHAHAELERVKRGVAKFDYTLAIGRPDMFPEQRVRLDGFKPDIDKQLWLIAETNHVCSGDGLKTRLVLEAAVNT</sequence>
<accession>A0A9X4H7J0</accession>
<reference evidence="1" key="2">
    <citation type="submission" date="2022-08" db="EMBL/GenBank/DDBJ databases">
        <authorList>
            <person name="Iruegas-Bocardo F."/>
            <person name="Weisberg A.J."/>
            <person name="Riutta E.R."/>
            <person name="Kilday K."/>
            <person name="Bonkowski J.C."/>
            <person name="Creswell T."/>
            <person name="Daughtrey M.L."/>
            <person name="Rane K."/>
            <person name="Grunwald N.J."/>
            <person name="Chang J.H."/>
            <person name="Putnam M.L."/>
        </authorList>
    </citation>
    <scope>NUCLEOTIDE SEQUENCE</scope>
    <source>
        <strain evidence="1">22-338</strain>
    </source>
</reference>
<dbReference type="InterPro" id="IPR052726">
    <property type="entry name" value="Phage_Baseplate_Hub"/>
</dbReference>
<reference evidence="1" key="1">
    <citation type="journal article" date="2022" name="Phytopathology">
        <title>Whole genome sequencing-based tracing of a 2022 introduction and outbreak of Xanthomonas hortorum pv. pelargonii.</title>
        <authorList>
            <person name="Iruegas Bocardo F."/>
            <person name="Weisberg A.J."/>
            <person name="Riutta E.R."/>
            <person name="Kilday K.B."/>
            <person name="Bonkowski J.C."/>
            <person name="Creswell T.C."/>
            <person name="Daughtrey M."/>
            <person name="Rane K.K."/>
            <person name="Grunwald N.J."/>
            <person name="Chang J.H."/>
            <person name="Putnam M."/>
        </authorList>
    </citation>
    <scope>NUCLEOTIDE SEQUENCE</scope>
    <source>
        <strain evidence="1">22-338</strain>
    </source>
</reference>
<name>A0A9X4H7J0_9XANT</name>
<evidence type="ECO:0000313" key="1">
    <source>
        <dbReference type="EMBL" id="MDC8640390.1"/>
    </source>
</evidence>
<dbReference type="Pfam" id="PF05954">
    <property type="entry name" value="Phage_GPD"/>
    <property type="match status" value="1"/>
</dbReference>